<proteinExistence type="predicted"/>
<keyword evidence="3" id="KW-1185">Reference proteome</keyword>
<sequence length="285" mass="29671">MKFIVLPLTVAAALALVACNNQSNAPAAVSSTQAPAAAAPAVTGPAITAKVSIDQLATLPPGLSLIMRLVDVTDAANLPVVVAESTQPASAALPLKVALGYDPAKIDASHHYGLQVMLQAETLVLYGTDRPIPVLTQGAPKGELAVSLVRGGQPAADVPPAEVAKGEFEKLVAGIGALRRIQGERLEDDIAVGWDAFVEDSGQIRMAREQVDYGDAGSAQFRYAYKGGKPWVVERVQKGVTTLVGWNEAGDLILNEKGSSEADEADVARLSARAESLYGQAAARR</sequence>
<reference evidence="2 3" key="1">
    <citation type="journal article" date="2016" name="Antonie Van Leeuwenhoek">
        <title>Denitratimonas tolerans gen. nov., sp. nov., a denitrifying bacterium isolated from a bioreactor for tannery wastewater treatment.</title>
        <authorList>
            <person name="Han S.I."/>
            <person name="Kim J.O."/>
            <person name="Lee Y.R."/>
            <person name="Ekpeghere K.I."/>
            <person name="Koh S.C."/>
            <person name="Whang K.S."/>
        </authorList>
    </citation>
    <scope>NUCLEOTIDE SEQUENCE [LARGE SCALE GENOMIC DNA]</scope>
    <source>
        <strain evidence="2 3">KACC 17565</strain>
    </source>
</reference>
<dbReference type="RefSeq" id="WP_337335436.1">
    <property type="nucleotide sequence ID" value="NZ_JBBDHC010000011.1"/>
</dbReference>
<dbReference type="PANTHER" id="PTHR38013:SF1">
    <property type="entry name" value="GLYCOPROTEIN_POLYSACCHARIDE METABOLISM"/>
    <property type="match status" value="1"/>
</dbReference>
<keyword evidence="1" id="KW-0732">Signal</keyword>
<keyword evidence="2" id="KW-0449">Lipoprotein</keyword>
<dbReference type="PANTHER" id="PTHR38013">
    <property type="entry name" value="GLYCOPROTEIN/POLYSACCHARIDE METABOLISM"/>
    <property type="match status" value="1"/>
</dbReference>
<protein>
    <submittedName>
        <fullName evidence="2">YbaY family lipoprotein</fullName>
    </submittedName>
</protein>
<dbReference type="AlphaFoldDB" id="A0AAW9R1J9"/>
<dbReference type="PROSITE" id="PS51257">
    <property type="entry name" value="PROKAR_LIPOPROTEIN"/>
    <property type="match status" value="1"/>
</dbReference>
<gene>
    <name evidence="2" type="ORF">WB794_08550</name>
</gene>
<dbReference type="EMBL" id="JBBDHC010000011">
    <property type="protein sequence ID" value="MEJ1249717.1"/>
    <property type="molecule type" value="Genomic_DNA"/>
</dbReference>
<name>A0AAW9R1J9_9GAMM</name>
<feature type="signal peptide" evidence="1">
    <location>
        <begin position="1"/>
        <end position="27"/>
    </location>
</feature>
<organism evidence="2 3">
    <name type="scientific">Denitratimonas tolerans</name>
    <dbReference type="NCBI Taxonomy" id="1338420"/>
    <lineage>
        <taxon>Bacteria</taxon>
        <taxon>Pseudomonadati</taxon>
        <taxon>Pseudomonadota</taxon>
        <taxon>Gammaproteobacteria</taxon>
        <taxon>Lysobacterales</taxon>
        <taxon>Lysobacteraceae</taxon>
        <taxon>Denitratimonas</taxon>
    </lineage>
</organism>
<dbReference type="InterPro" id="IPR039366">
    <property type="entry name" value="Pilotin"/>
</dbReference>
<feature type="chain" id="PRO_5043891921" evidence="1">
    <location>
        <begin position="28"/>
        <end position="285"/>
    </location>
</feature>
<dbReference type="InterPro" id="IPR053196">
    <property type="entry name" value="Lipoprotein_YbaY-like"/>
</dbReference>
<comment type="caution">
    <text evidence="2">The sequence shown here is derived from an EMBL/GenBank/DDBJ whole genome shotgun (WGS) entry which is preliminary data.</text>
</comment>
<accession>A0AAW9R1J9</accession>
<evidence type="ECO:0000313" key="2">
    <source>
        <dbReference type="EMBL" id="MEJ1249717.1"/>
    </source>
</evidence>
<dbReference type="Pfam" id="PF09619">
    <property type="entry name" value="YscW"/>
    <property type="match status" value="1"/>
</dbReference>
<dbReference type="Proteomes" id="UP001364472">
    <property type="component" value="Unassembled WGS sequence"/>
</dbReference>
<evidence type="ECO:0000313" key="3">
    <source>
        <dbReference type="Proteomes" id="UP001364472"/>
    </source>
</evidence>
<evidence type="ECO:0000256" key="1">
    <source>
        <dbReference type="SAM" id="SignalP"/>
    </source>
</evidence>